<dbReference type="eggNOG" id="COG2165">
    <property type="taxonomic scope" value="Bacteria"/>
</dbReference>
<dbReference type="STRING" id="1150469.RSPPHO_01823"/>
<accession>H6SKD4</accession>
<organism evidence="2 3">
    <name type="scientific">Pararhodospirillum photometricum DSM 122</name>
    <dbReference type="NCBI Taxonomy" id="1150469"/>
    <lineage>
        <taxon>Bacteria</taxon>
        <taxon>Pseudomonadati</taxon>
        <taxon>Pseudomonadota</taxon>
        <taxon>Alphaproteobacteria</taxon>
        <taxon>Rhodospirillales</taxon>
        <taxon>Rhodospirillaceae</taxon>
        <taxon>Pararhodospirillum</taxon>
    </lineage>
</organism>
<feature type="compositionally biased region" description="Basic and acidic residues" evidence="1">
    <location>
        <begin position="202"/>
        <end position="215"/>
    </location>
</feature>
<feature type="compositionally biased region" description="Pro residues" evidence="1">
    <location>
        <begin position="178"/>
        <end position="187"/>
    </location>
</feature>
<dbReference type="EMBL" id="HE663493">
    <property type="protein sequence ID" value="CCG08449.1"/>
    <property type="molecule type" value="Genomic_DNA"/>
</dbReference>
<dbReference type="AlphaFoldDB" id="H6SKD4"/>
<protein>
    <submittedName>
        <fullName evidence="2">Uncharacterized protein</fullName>
    </submittedName>
</protein>
<dbReference type="Proteomes" id="UP000033220">
    <property type="component" value="Chromosome DSM 122"/>
</dbReference>
<proteinExistence type="predicted"/>
<dbReference type="PATRIC" id="fig|1150469.3.peg.2049"/>
<gene>
    <name evidence="2" type="ORF">RSPPHO_01823</name>
</gene>
<reference evidence="2 3" key="1">
    <citation type="submission" date="2012-02" db="EMBL/GenBank/DDBJ databases">
        <title>Shotgun genome sequence of Phaeospirillum photometricum DSM 122.</title>
        <authorList>
            <person name="Duquesne K."/>
            <person name="Sturgis J."/>
        </authorList>
    </citation>
    <scope>NUCLEOTIDE SEQUENCE [LARGE SCALE GENOMIC DNA]</scope>
    <source>
        <strain evidence="3">DSM122</strain>
    </source>
</reference>
<keyword evidence="3" id="KW-1185">Reference proteome</keyword>
<feature type="region of interest" description="Disordered" evidence="1">
    <location>
        <begin position="1"/>
        <end position="20"/>
    </location>
</feature>
<evidence type="ECO:0000313" key="3">
    <source>
        <dbReference type="Proteomes" id="UP000033220"/>
    </source>
</evidence>
<feature type="compositionally biased region" description="Basic residues" evidence="1">
    <location>
        <begin position="1"/>
        <end position="10"/>
    </location>
</feature>
<dbReference type="KEGG" id="rpm:RSPPHO_01823"/>
<evidence type="ECO:0000313" key="2">
    <source>
        <dbReference type="EMBL" id="CCG08449.1"/>
    </source>
</evidence>
<feature type="region of interest" description="Disordered" evidence="1">
    <location>
        <begin position="171"/>
        <end position="230"/>
    </location>
</feature>
<evidence type="ECO:0000256" key="1">
    <source>
        <dbReference type="SAM" id="MobiDB-lite"/>
    </source>
</evidence>
<sequence length="230" mass="24659">MRWQKKRPGRRGLPQTPPVTGMILRERPGIATVLVAVLLVGLGALLAVPGSRPFHALERQRQAQQRLAAAERALVAFAVREGRLPRPATPGRRDEGPEGTTAVLVGVLPLDALDPVEGVDPWGRTLTYAVTAALTRPGAWSAGTSGLLAVESDHAPPRTTLDWVLVSHGANGHGAWRPPGPRDPLPDGPLERDNLGQAPDADPAHFQERRHDRGQAEGFDDVLRAGTLPR</sequence>
<name>H6SKD4_PARPM</name>
<dbReference type="HOGENOM" id="CLU_1204050_0_0_5"/>